<dbReference type="OMA" id="HSITSEW"/>
<dbReference type="GO" id="GO:0007095">
    <property type="term" value="P:mitotic G2 DNA damage checkpoint signaling"/>
    <property type="evidence" value="ECO:0007669"/>
    <property type="project" value="TreeGrafter"/>
</dbReference>
<dbReference type="EMBL" id="BFEA01000446">
    <property type="protein sequence ID" value="GBG83643.1"/>
    <property type="molecule type" value="Genomic_DNA"/>
</dbReference>
<dbReference type="GO" id="GO:0006270">
    <property type="term" value="P:DNA replication initiation"/>
    <property type="evidence" value="ECO:0007669"/>
    <property type="project" value="TreeGrafter"/>
</dbReference>
<feature type="region of interest" description="Disordered" evidence="2">
    <location>
        <begin position="808"/>
        <end position="1117"/>
    </location>
</feature>
<feature type="domain" description="BRCT" evidence="3">
    <location>
        <begin position="655"/>
        <end position="738"/>
    </location>
</feature>
<keyword evidence="1" id="KW-0677">Repeat</keyword>
<dbReference type="OrthoDB" id="251770at2759"/>
<feature type="compositionally biased region" description="Polar residues" evidence="2">
    <location>
        <begin position="1020"/>
        <end position="1029"/>
    </location>
</feature>
<feature type="compositionally biased region" description="Basic and acidic residues" evidence="2">
    <location>
        <begin position="225"/>
        <end position="243"/>
    </location>
</feature>
<dbReference type="Gramene" id="GBG83643">
    <property type="protein sequence ID" value="GBG83643"/>
    <property type="gene ID" value="CBR_g37446"/>
</dbReference>
<feature type="compositionally biased region" description="Basic and acidic residues" evidence="2">
    <location>
        <begin position="1102"/>
        <end position="1113"/>
    </location>
</feature>
<dbReference type="PROSITE" id="PS50172">
    <property type="entry name" value="BRCT"/>
    <property type="match status" value="5"/>
</dbReference>
<feature type="compositionally biased region" description="Basic and acidic residues" evidence="2">
    <location>
        <begin position="1064"/>
        <end position="1087"/>
    </location>
</feature>
<feature type="compositionally biased region" description="Polar residues" evidence="2">
    <location>
        <begin position="898"/>
        <end position="910"/>
    </location>
</feature>
<gene>
    <name evidence="4" type="ORF">CBR_g37446</name>
</gene>
<dbReference type="PANTHER" id="PTHR13561">
    <property type="entry name" value="DNA REPLICATION REGULATOR DPB11-RELATED"/>
    <property type="match status" value="1"/>
</dbReference>
<feature type="domain" description="BRCT" evidence="3">
    <location>
        <begin position="552"/>
        <end position="642"/>
    </location>
</feature>
<proteinExistence type="predicted"/>
<feature type="compositionally biased region" description="Basic and acidic residues" evidence="2">
    <location>
        <begin position="839"/>
        <end position="849"/>
    </location>
</feature>
<evidence type="ECO:0000256" key="1">
    <source>
        <dbReference type="ARBA" id="ARBA00022737"/>
    </source>
</evidence>
<evidence type="ECO:0000313" key="5">
    <source>
        <dbReference type="Proteomes" id="UP000265515"/>
    </source>
</evidence>
<dbReference type="GO" id="GO:0033314">
    <property type="term" value="P:mitotic DNA replication checkpoint signaling"/>
    <property type="evidence" value="ECO:0007669"/>
    <property type="project" value="TreeGrafter"/>
</dbReference>
<protein>
    <recommendedName>
        <fullName evidence="3">BRCT domain-containing protein</fullName>
    </recommendedName>
</protein>
<organism evidence="4 5">
    <name type="scientific">Chara braunii</name>
    <name type="common">Braun's stonewort</name>
    <dbReference type="NCBI Taxonomy" id="69332"/>
    <lineage>
        <taxon>Eukaryota</taxon>
        <taxon>Viridiplantae</taxon>
        <taxon>Streptophyta</taxon>
        <taxon>Charophyceae</taxon>
        <taxon>Charales</taxon>
        <taxon>Characeae</taxon>
        <taxon>Chara</taxon>
    </lineage>
</organism>
<dbReference type="CDD" id="cd17731">
    <property type="entry name" value="BRCT_TopBP1_rpt2_like"/>
    <property type="match status" value="2"/>
</dbReference>
<feature type="region of interest" description="Disordered" evidence="2">
    <location>
        <begin position="202"/>
        <end position="252"/>
    </location>
</feature>
<evidence type="ECO:0000313" key="4">
    <source>
        <dbReference type="EMBL" id="GBG83643.1"/>
    </source>
</evidence>
<dbReference type="Pfam" id="PF12738">
    <property type="entry name" value="PTCB-BRCT"/>
    <property type="match status" value="2"/>
</dbReference>
<evidence type="ECO:0000256" key="2">
    <source>
        <dbReference type="SAM" id="MobiDB-lite"/>
    </source>
</evidence>
<dbReference type="Proteomes" id="UP000265515">
    <property type="component" value="Unassembled WGS sequence"/>
</dbReference>
<dbReference type="AlphaFoldDB" id="A0A388LN47"/>
<dbReference type="PANTHER" id="PTHR13561:SF20">
    <property type="entry name" value="DNA TOPOISOMERASE 2-BINDING PROTEIN 1"/>
    <property type="match status" value="1"/>
</dbReference>
<dbReference type="STRING" id="69332.A0A388LN47"/>
<feature type="domain" description="BRCT" evidence="3">
    <location>
        <begin position="61"/>
        <end position="150"/>
    </location>
</feature>
<feature type="compositionally biased region" description="Basic and acidic residues" evidence="2">
    <location>
        <begin position="950"/>
        <end position="959"/>
    </location>
</feature>
<name>A0A388LN47_CHABU</name>
<comment type="caution">
    <text evidence="4">The sequence shown here is derived from an EMBL/GenBank/DDBJ whole genome shotgun (WGS) entry which is preliminary data.</text>
</comment>
<dbReference type="InterPro" id="IPR059215">
    <property type="entry name" value="BRCT2_TopBP1-like"/>
</dbReference>
<dbReference type="SMART" id="SM00292">
    <property type="entry name" value="BRCT"/>
    <property type="match status" value="4"/>
</dbReference>
<accession>A0A388LN47</accession>
<evidence type="ECO:0000259" key="3">
    <source>
        <dbReference type="PROSITE" id="PS50172"/>
    </source>
</evidence>
<dbReference type="InterPro" id="IPR001357">
    <property type="entry name" value="BRCT_dom"/>
</dbReference>
<reference evidence="4 5" key="1">
    <citation type="journal article" date="2018" name="Cell">
        <title>The Chara Genome: Secondary Complexity and Implications for Plant Terrestrialization.</title>
        <authorList>
            <person name="Nishiyama T."/>
            <person name="Sakayama H."/>
            <person name="Vries J.D."/>
            <person name="Buschmann H."/>
            <person name="Saint-Marcoux D."/>
            <person name="Ullrich K.K."/>
            <person name="Haas F.B."/>
            <person name="Vanderstraeten L."/>
            <person name="Becker D."/>
            <person name="Lang D."/>
            <person name="Vosolsobe S."/>
            <person name="Rombauts S."/>
            <person name="Wilhelmsson P.K.I."/>
            <person name="Janitza P."/>
            <person name="Kern R."/>
            <person name="Heyl A."/>
            <person name="Rumpler F."/>
            <person name="Villalobos L.I.A.C."/>
            <person name="Clay J.M."/>
            <person name="Skokan R."/>
            <person name="Toyoda A."/>
            <person name="Suzuki Y."/>
            <person name="Kagoshima H."/>
            <person name="Schijlen E."/>
            <person name="Tajeshwar N."/>
            <person name="Catarino B."/>
            <person name="Hetherington A.J."/>
            <person name="Saltykova A."/>
            <person name="Bonnot C."/>
            <person name="Breuninger H."/>
            <person name="Symeonidi A."/>
            <person name="Radhakrishnan G.V."/>
            <person name="Van Nieuwerburgh F."/>
            <person name="Deforce D."/>
            <person name="Chang C."/>
            <person name="Karol K.G."/>
            <person name="Hedrich R."/>
            <person name="Ulvskov P."/>
            <person name="Glockner G."/>
            <person name="Delwiche C.F."/>
            <person name="Petrasek J."/>
            <person name="Van de Peer Y."/>
            <person name="Friml J."/>
            <person name="Beilby M."/>
            <person name="Dolan L."/>
            <person name="Kohara Y."/>
            <person name="Sugano S."/>
            <person name="Fujiyama A."/>
            <person name="Delaux P.-M."/>
            <person name="Quint M."/>
            <person name="TheiBen G."/>
            <person name="Hagemann M."/>
            <person name="Harholt J."/>
            <person name="Dunand C."/>
            <person name="Zachgo S."/>
            <person name="Langdale J."/>
            <person name="Maumus F."/>
            <person name="Straeten D.V.D."/>
            <person name="Gould S.B."/>
            <person name="Rensing S.A."/>
        </authorList>
    </citation>
    <scope>NUCLEOTIDE SEQUENCE [LARGE SCALE GENOMIC DNA]</scope>
    <source>
        <strain evidence="4 5">S276</strain>
    </source>
</reference>
<dbReference type="Gene3D" id="3.40.50.10190">
    <property type="entry name" value="BRCT domain"/>
    <property type="match status" value="5"/>
</dbReference>
<dbReference type="SUPFAM" id="SSF52113">
    <property type="entry name" value="BRCT domain"/>
    <property type="match status" value="5"/>
</dbReference>
<keyword evidence="5" id="KW-1185">Reference proteome</keyword>
<dbReference type="InterPro" id="IPR036420">
    <property type="entry name" value="BRCT_dom_sf"/>
</dbReference>
<feature type="domain" description="BRCT" evidence="3">
    <location>
        <begin position="260"/>
        <end position="352"/>
    </location>
</feature>
<feature type="compositionally biased region" description="Gly residues" evidence="2">
    <location>
        <begin position="865"/>
        <end position="874"/>
    </location>
</feature>
<sequence>MVESMSGTTHKRITESVCYFVSKDVRSDRYKWANDLKIPTISVQWVEQCWSEHRLVAHEDFRLPPFKGLIISATGVSPERRKEIEVQTRAYGGTYSADLTRTCTHLIANSATGNKYKVAIKWDGIKVVSFQWFAQSLVAKGCLDEEKFPVSPGRVGSPLAGAERSKNSSQRLSLNPLGTIVRETPNTVQNLFGVVREEGGIGGVSREGRDHGRTSGGGQRGRKRLAADSDDRRGEQKKRKEEDVLQASDTYGDDDGLDMADDMYLSAFRVHLVGFNKEDMMKWVNMVRDGGGTRFMAFNDMVTHVVVGQPAKSEWEAIRSRALAGSLTVVWPSWLAECTRKRMSVDIREEHRVPLKFLTGSALPVWQGRREDGRGGESSTRLTRRNGTVAASYLSEDSGSGAGRSAMSSIEQGELYAEGKENVERPQELGRHAEGAGVHGGAFVQRGRETDACVLVDGSQGGRCGTRGGGNGRGDKKMVMDDSRGGVMGGRAQNVLSRQGSTGHDNTSVPGVPIRVDASKVGPASGTSRQVCSAVGRAVEKTVDEPVPSPPSSNFLFANMVFFLKKMDQKESDVVAGWITRSGGKLVDKEEDLSRMKDVTVVMGHAGSAAEKAIDGSHAVTRHWVQSCLMHKSLRDPDSHVLYRPLRCSVPLPEFENRFFCISQYDDDERQYAKCMVKALGGKFSEILKNKTTHLLCRVAGGEKYRVALTLNATIVTLDWLLACVNQDPVPDPKAYYPPEPSAADKDPFLTQCPTQAARLAAGIEMPSQLENPTQSRQFSKSDISLPEEINQERAVSSACRTSAASALQPDIKANHPSGESGGVQGEEGAAVGRSVPDLAKDVQAEHRTATAPPSAGDDGPARGTRGGRGGGKGSLSHLTTHRKPPASVSPGKRARKSPSTSKGAEQQSAAAHLTGAQPSHTRGKKRTAQEEEEAQRPATSSARKQAKTGNEEINDHARGGGVGDEDMGAQYPGGCDIADDSESPSDVAAAIEGLLAQTAKVKGSQQSVSMTGGERDLLSGQTATASQTSPPPAVRSAQTDFKRPQGNKSWLPRSRNPRRSTRRDKDAAEKEKVEKRTEMTDSEKFQESQLDSQTIAYDDEQVGREQMMERARRLTRNSVIEQAMGAGPGRGNGGNLPKRAASLRDFGRLFRAAEANK</sequence>
<feature type="domain" description="BRCT" evidence="3">
    <location>
        <begin position="1"/>
        <end position="63"/>
    </location>
</feature>